<name>A0A2S5SRI0_9BURK</name>
<reference evidence="2 3" key="1">
    <citation type="submission" date="2018-02" db="EMBL/GenBank/DDBJ databases">
        <title>Reclassifiation of [Polyangium] brachysporum DSM 7029 as Guopingzhaonella breviflexa gen. nov., sp. nov., a member of the family Comamonadaceae.</title>
        <authorList>
            <person name="Tang B."/>
        </authorList>
    </citation>
    <scope>NUCLEOTIDE SEQUENCE [LARGE SCALE GENOMIC DNA]</scope>
    <source>
        <strain evidence="2 3">BCRC 80649</strain>
    </source>
</reference>
<dbReference type="SUPFAM" id="SSF47413">
    <property type="entry name" value="lambda repressor-like DNA-binding domains"/>
    <property type="match status" value="1"/>
</dbReference>
<gene>
    <name evidence="2" type="ORF">C1704_15320</name>
</gene>
<evidence type="ECO:0000313" key="2">
    <source>
        <dbReference type="EMBL" id="PPE65309.1"/>
    </source>
</evidence>
<dbReference type="PROSITE" id="PS50943">
    <property type="entry name" value="HTH_CROC1"/>
    <property type="match status" value="1"/>
</dbReference>
<protein>
    <submittedName>
        <fullName evidence="2">Transcriptional regulator</fullName>
    </submittedName>
</protein>
<keyword evidence="3" id="KW-1185">Reference proteome</keyword>
<dbReference type="Pfam" id="PF17765">
    <property type="entry name" value="MLTR_LBD"/>
    <property type="match status" value="1"/>
</dbReference>
<evidence type="ECO:0000313" key="3">
    <source>
        <dbReference type="Proteomes" id="UP000238605"/>
    </source>
</evidence>
<proteinExistence type="predicted"/>
<dbReference type="Gene3D" id="1.10.260.40">
    <property type="entry name" value="lambda repressor-like DNA-binding domains"/>
    <property type="match status" value="1"/>
</dbReference>
<accession>A0A2S5SRI0</accession>
<dbReference type="EMBL" id="PSNX01000015">
    <property type="protein sequence ID" value="PPE65309.1"/>
    <property type="molecule type" value="Genomic_DNA"/>
</dbReference>
<dbReference type="Gene3D" id="3.30.450.180">
    <property type="match status" value="1"/>
</dbReference>
<dbReference type="CDD" id="cd00093">
    <property type="entry name" value="HTH_XRE"/>
    <property type="match status" value="1"/>
</dbReference>
<sequence length="278" mass="30273">MTRTPASLGGQPKAARADVGDLLRHWRQQRHLSQLDLATQADISTRHLSYMETGRALPSRAMVLRLAERLAVPLRERNALLVAAGYAPLYRQRSLDDPALAAARQALEAVLKGHEPYPALLVDRYWNLVSCNRAVPLFLQSLGLTLDGPVNVLRLSLDPQGLAPHIVNLGVWRHHLLERLQRQIEASGDPELVALAESLHALPAPEAPVTDGPLAPEASVVVPFEVQSPWGRLSFISTITVFGTPVDITLSELALETFFPADEATATVLREVMAASPG</sequence>
<comment type="caution">
    <text evidence="2">The sequence shown here is derived from an EMBL/GenBank/DDBJ whole genome shotgun (WGS) entry which is preliminary data.</text>
</comment>
<dbReference type="InterPro" id="IPR041413">
    <property type="entry name" value="MLTR_LBD"/>
</dbReference>
<organism evidence="2 3">
    <name type="scientific">Caldimonas caldifontis</name>
    <dbReference type="NCBI Taxonomy" id="1452508"/>
    <lineage>
        <taxon>Bacteria</taxon>
        <taxon>Pseudomonadati</taxon>
        <taxon>Pseudomonadota</taxon>
        <taxon>Betaproteobacteria</taxon>
        <taxon>Burkholderiales</taxon>
        <taxon>Sphaerotilaceae</taxon>
        <taxon>Caldimonas</taxon>
    </lineage>
</organism>
<dbReference type="PANTHER" id="PTHR35010:SF4">
    <property type="entry name" value="BLL5781 PROTEIN"/>
    <property type="match status" value="1"/>
</dbReference>
<dbReference type="Proteomes" id="UP000238605">
    <property type="component" value="Unassembled WGS sequence"/>
</dbReference>
<evidence type="ECO:0000259" key="1">
    <source>
        <dbReference type="PROSITE" id="PS50943"/>
    </source>
</evidence>
<dbReference type="AlphaFoldDB" id="A0A2S5SRI0"/>
<dbReference type="SMART" id="SM00530">
    <property type="entry name" value="HTH_XRE"/>
    <property type="match status" value="1"/>
</dbReference>
<dbReference type="PANTHER" id="PTHR35010">
    <property type="entry name" value="BLL4672 PROTEIN-RELATED"/>
    <property type="match status" value="1"/>
</dbReference>
<dbReference type="InterPro" id="IPR010982">
    <property type="entry name" value="Lambda_DNA-bd_dom_sf"/>
</dbReference>
<dbReference type="OrthoDB" id="2959414at2"/>
<feature type="domain" description="HTH cro/C1-type" evidence="1">
    <location>
        <begin position="23"/>
        <end position="77"/>
    </location>
</feature>
<dbReference type="GO" id="GO:0003677">
    <property type="term" value="F:DNA binding"/>
    <property type="evidence" value="ECO:0007669"/>
    <property type="project" value="InterPro"/>
</dbReference>
<dbReference type="RefSeq" id="WP_104303611.1">
    <property type="nucleotide sequence ID" value="NZ_PSNX01000015.1"/>
</dbReference>
<dbReference type="InterPro" id="IPR001387">
    <property type="entry name" value="Cro/C1-type_HTH"/>
</dbReference>
<dbReference type="Pfam" id="PF13560">
    <property type="entry name" value="HTH_31"/>
    <property type="match status" value="1"/>
</dbReference>